<dbReference type="AlphaFoldDB" id="A0A2S9VEQ5"/>
<dbReference type="Proteomes" id="UP000238949">
    <property type="component" value="Unassembled WGS sequence"/>
</dbReference>
<accession>A0A2S9VEQ5</accession>
<dbReference type="OrthoDB" id="6593316at2"/>
<evidence type="ECO:0008006" key="4">
    <source>
        <dbReference type="Google" id="ProtNLM"/>
    </source>
</evidence>
<protein>
    <recommendedName>
        <fullName evidence="4">DUF2163 domain-containing protein</fullName>
    </recommendedName>
</protein>
<dbReference type="EMBL" id="PVNP01000030">
    <property type="protein sequence ID" value="PRO74942.1"/>
    <property type="molecule type" value="Genomic_DNA"/>
</dbReference>
<keyword evidence="3" id="KW-1185">Reference proteome</keyword>
<dbReference type="RefSeq" id="WP_105933430.1">
    <property type="nucleotide sequence ID" value="NZ_PVNP01000030.1"/>
</dbReference>
<reference evidence="3" key="1">
    <citation type="journal article" date="2020" name="Int. J. Syst. Evol. Microbiol.">
        <title>Alteromonas alba sp. nov., a marine bacterium isolated from the seawater of the West Pacific Ocean.</title>
        <authorList>
            <person name="Sun C."/>
            <person name="Wu Y.-H."/>
            <person name="Xamxidin M."/>
            <person name="Cheng H."/>
            <person name="Xu X.-W."/>
        </authorList>
    </citation>
    <scope>NUCLEOTIDE SEQUENCE [LARGE SCALE GENOMIC DNA]</scope>
    <source>
        <strain evidence="3">190</strain>
    </source>
</reference>
<feature type="region of interest" description="Disordered" evidence="1">
    <location>
        <begin position="179"/>
        <end position="201"/>
    </location>
</feature>
<comment type="caution">
    <text evidence="2">The sequence shown here is derived from an EMBL/GenBank/DDBJ whole genome shotgun (WGS) entry which is preliminary data.</text>
</comment>
<organism evidence="2 3">
    <name type="scientific">Alteromonas alba</name>
    <dbReference type="NCBI Taxonomy" id="2079529"/>
    <lineage>
        <taxon>Bacteria</taxon>
        <taxon>Pseudomonadati</taxon>
        <taxon>Pseudomonadota</taxon>
        <taxon>Gammaproteobacteria</taxon>
        <taxon>Alteromonadales</taxon>
        <taxon>Alteromonadaceae</taxon>
        <taxon>Alteromonas/Salinimonas group</taxon>
        <taxon>Alteromonas</taxon>
    </lineage>
</organism>
<evidence type="ECO:0000256" key="1">
    <source>
        <dbReference type="SAM" id="MobiDB-lite"/>
    </source>
</evidence>
<evidence type="ECO:0000313" key="2">
    <source>
        <dbReference type="EMBL" id="PRO74942.1"/>
    </source>
</evidence>
<proteinExistence type="predicted"/>
<name>A0A2S9VEQ5_9ALTE</name>
<gene>
    <name evidence="2" type="ORF">C6Y40_03875</name>
</gene>
<sequence>MISNPTILNAMNTDVSRLLFLADINWPTGHVYTHSRAGEKYWDSRKWIGVGQFASIENASSGVQLGDMNMTLQTTDLAIVNDAIKDNAVGRDVKIYLACTDEHRRIIAAELIIYRFIGRVPVETGPVNTIQLNLVGARARFKSAKKHLRYSAKSWRRAYPDDSYCDDVEALASSPLNTYDGSNSVGRGGRGDGSTTNRRHR</sequence>
<evidence type="ECO:0000313" key="3">
    <source>
        <dbReference type="Proteomes" id="UP000238949"/>
    </source>
</evidence>